<proteinExistence type="predicted"/>
<sequence length="109" mass="12403">MATKSCLKQTSSRTSPIPEFHHHPLASGESSPTPVSFERRKSVTFVMDDKEEVKEEVFYADEWDRSAVQATRKLSYRDVLELMELKLSLPRIRLSGGRNRSSSVDSDKS</sequence>
<dbReference type="EMBL" id="KB468157">
    <property type="protein sequence ID" value="PCH44492.1"/>
    <property type="molecule type" value="Genomic_DNA"/>
</dbReference>
<feature type="compositionally biased region" description="Polar residues" evidence="1">
    <location>
        <begin position="1"/>
        <end position="15"/>
    </location>
</feature>
<evidence type="ECO:0000256" key="1">
    <source>
        <dbReference type="SAM" id="MobiDB-lite"/>
    </source>
</evidence>
<dbReference type="OMA" id="YDRSPMK"/>
<name>A0A2H3JQS0_WOLCO</name>
<protein>
    <submittedName>
        <fullName evidence="2">Uncharacterized protein</fullName>
    </submittedName>
</protein>
<dbReference type="AlphaFoldDB" id="A0A2H3JQS0"/>
<accession>A0A2H3JQS0</accession>
<evidence type="ECO:0000313" key="2">
    <source>
        <dbReference type="EMBL" id="PCH44492.1"/>
    </source>
</evidence>
<dbReference type="Proteomes" id="UP000218811">
    <property type="component" value="Unassembled WGS sequence"/>
</dbReference>
<keyword evidence="3" id="KW-1185">Reference proteome</keyword>
<dbReference type="STRING" id="742152.A0A2H3JQS0"/>
<organism evidence="2 3">
    <name type="scientific">Wolfiporia cocos (strain MD-104)</name>
    <name type="common">Brown rot fungus</name>
    <dbReference type="NCBI Taxonomy" id="742152"/>
    <lineage>
        <taxon>Eukaryota</taxon>
        <taxon>Fungi</taxon>
        <taxon>Dikarya</taxon>
        <taxon>Basidiomycota</taxon>
        <taxon>Agaricomycotina</taxon>
        <taxon>Agaricomycetes</taxon>
        <taxon>Polyporales</taxon>
        <taxon>Phaeolaceae</taxon>
        <taxon>Wolfiporia</taxon>
    </lineage>
</organism>
<dbReference type="OrthoDB" id="2802795at2759"/>
<evidence type="ECO:0000313" key="3">
    <source>
        <dbReference type="Proteomes" id="UP000218811"/>
    </source>
</evidence>
<gene>
    <name evidence="2" type="ORF">WOLCODRAFT_165192</name>
</gene>
<feature type="region of interest" description="Disordered" evidence="1">
    <location>
        <begin position="1"/>
        <end position="39"/>
    </location>
</feature>
<reference evidence="2 3" key="1">
    <citation type="journal article" date="2012" name="Science">
        <title>The Paleozoic origin of enzymatic lignin decomposition reconstructed from 31 fungal genomes.</title>
        <authorList>
            <person name="Floudas D."/>
            <person name="Binder M."/>
            <person name="Riley R."/>
            <person name="Barry K."/>
            <person name="Blanchette R.A."/>
            <person name="Henrissat B."/>
            <person name="Martinez A.T."/>
            <person name="Otillar R."/>
            <person name="Spatafora J.W."/>
            <person name="Yadav J.S."/>
            <person name="Aerts A."/>
            <person name="Benoit I."/>
            <person name="Boyd A."/>
            <person name="Carlson A."/>
            <person name="Copeland A."/>
            <person name="Coutinho P.M."/>
            <person name="de Vries R.P."/>
            <person name="Ferreira P."/>
            <person name="Findley K."/>
            <person name="Foster B."/>
            <person name="Gaskell J."/>
            <person name="Glotzer D."/>
            <person name="Gorecki P."/>
            <person name="Heitman J."/>
            <person name="Hesse C."/>
            <person name="Hori C."/>
            <person name="Igarashi K."/>
            <person name="Jurgens J.A."/>
            <person name="Kallen N."/>
            <person name="Kersten P."/>
            <person name="Kohler A."/>
            <person name="Kuees U."/>
            <person name="Kumar T.K.A."/>
            <person name="Kuo A."/>
            <person name="LaButti K."/>
            <person name="Larrondo L.F."/>
            <person name="Lindquist E."/>
            <person name="Ling A."/>
            <person name="Lombard V."/>
            <person name="Lucas S."/>
            <person name="Lundell T."/>
            <person name="Martin R."/>
            <person name="McLaughlin D.J."/>
            <person name="Morgenstern I."/>
            <person name="Morin E."/>
            <person name="Murat C."/>
            <person name="Nagy L.G."/>
            <person name="Nolan M."/>
            <person name="Ohm R.A."/>
            <person name="Patyshakuliyeva A."/>
            <person name="Rokas A."/>
            <person name="Ruiz-Duenas F.J."/>
            <person name="Sabat G."/>
            <person name="Salamov A."/>
            <person name="Samejima M."/>
            <person name="Schmutz J."/>
            <person name="Slot J.C."/>
            <person name="St John F."/>
            <person name="Stenlid J."/>
            <person name="Sun H."/>
            <person name="Sun S."/>
            <person name="Syed K."/>
            <person name="Tsang A."/>
            <person name="Wiebenga A."/>
            <person name="Young D."/>
            <person name="Pisabarro A."/>
            <person name="Eastwood D.C."/>
            <person name="Martin F."/>
            <person name="Cullen D."/>
            <person name="Grigoriev I.V."/>
            <person name="Hibbett D.S."/>
        </authorList>
    </citation>
    <scope>NUCLEOTIDE SEQUENCE [LARGE SCALE GENOMIC DNA]</scope>
    <source>
        <strain evidence="2 3">MD-104</strain>
    </source>
</reference>